<evidence type="ECO:0000256" key="10">
    <source>
        <dbReference type="ARBA" id="ARBA00023145"/>
    </source>
</evidence>
<keyword evidence="5 12" id="KW-0732">Signal</keyword>
<reference evidence="14 15" key="1">
    <citation type="submission" date="2023-09" db="EMBL/GenBank/DDBJ databases">
        <title>Genomes of two closely related lineages of the louse Polyplax serrata with different host specificities.</title>
        <authorList>
            <person name="Martinu J."/>
            <person name="Tarabai H."/>
            <person name="Stefka J."/>
            <person name="Hypsa V."/>
        </authorList>
    </citation>
    <scope>NUCLEOTIDE SEQUENCE [LARGE SCALE GENOMIC DNA]</scope>
    <source>
        <strain evidence="14">98ZLc_SE</strain>
    </source>
</reference>
<dbReference type="Pfam" id="PF01471">
    <property type="entry name" value="PG_binding_1"/>
    <property type="match status" value="1"/>
</dbReference>
<dbReference type="InterPro" id="IPR036365">
    <property type="entry name" value="PGBD-like_sf"/>
</dbReference>
<dbReference type="InterPro" id="IPR002477">
    <property type="entry name" value="Peptidoglycan-bd-like"/>
</dbReference>
<evidence type="ECO:0000256" key="11">
    <source>
        <dbReference type="PROSITE-ProRule" id="PRU01011"/>
    </source>
</evidence>
<protein>
    <recommendedName>
        <fullName evidence="13">Peptidase metallopeptidase domain-containing protein</fullName>
    </recommendedName>
</protein>
<comment type="similarity">
    <text evidence="2">Belongs to the peptidase M10A family.</text>
</comment>
<dbReference type="Gene3D" id="2.110.10.10">
    <property type="entry name" value="Hemopexin-like domain"/>
    <property type="match status" value="1"/>
</dbReference>
<feature type="repeat" description="Hemopexin" evidence="11">
    <location>
        <begin position="298"/>
        <end position="343"/>
    </location>
</feature>
<dbReference type="Pfam" id="PF00413">
    <property type="entry name" value="Peptidase_M10"/>
    <property type="match status" value="1"/>
</dbReference>
<feature type="repeat" description="Hemopexin" evidence="11">
    <location>
        <begin position="344"/>
        <end position="388"/>
    </location>
</feature>
<dbReference type="EMBL" id="JAWJWF010000004">
    <property type="protein sequence ID" value="KAK6633357.1"/>
    <property type="molecule type" value="Genomic_DNA"/>
</dbReference>
<proteinExistence type="inferred from homology"/>
<dbReference type="SMART" id="SM00120">
    <property type="entry name" value="HX"/>
    <property type="match status" value="4"/>
</dbReference>
<dbReference type="Pfam" id="PF00045">
    <property type="entry name" value="Hemopexin"/>
    <property type="match status" value="3"/>
</dbReference>
<keyword evidence="3" id="KW-0645">Protease</keyword>
<feature type="chain" id="PRO_5046931593" description="Peptidase metallopeptidase domain-containing protein" evidence="12">
    <location>
        <begin position="31"/>
        <end position="495"/>
    </location>
</feature>
<accession>A0ABR1B383</accession>
<evidence type="ECO:0000256" key="1">
    <source>
        <dbReference type="ARBA" id="ARBA00001947"/>
    </source>
</evidence>
<dbReference type="PIRSF" id="PIRSF001191">
    <property type="entry name" value="Peptidase_M10A_matrix"/>
    <property type="match status" value="1"/>
</dbReference>
<evidence type="ECO:0000259" key="13">
    <source>
        <dbReference type="SMART" id="SM00235"/>
    </source>
</evidence>
<evidence type="ECO:0000256" key="5">
    <source>
        <dbReference type="ARBA" id="ARBA00022729"/>
    </source>
</evidence>
<dbReference type="PRINTS" id="PR00138">
    <property type="entry name" value="MATRIXIN"/>
</dbReference>
<organism evidence="14 15">
    <name type="scientific">Polyplax serrata</name>
    <name type="common">Common mouse louse</name>
    <dbReference type="NCBI Taxonomy" id="468196"/>
    <lineage>
        <taxon>Eukaryota</taxon>
        <taxon>Metazoa</taxon>
        <taxon>Ecdysozoa</taxon>
        <taxon>Arthropoda</taxon>
        <taxon>Hexapoda</taxon>
        <taxon>Insecta</taxon>
        <taxon>Pterygota</taxon>
        <taxon>Neoptera</taxon>
        <taxon>Paraneoptera</taxon>
        <taxon>Psocodea</taxon>
        <taxon>Troctomorpha</taxon>
        <taxon>Phthiraptera</taxon>
        <taxon>Anoplura</taxon>
        <taxon>Polyplacidae</taxon>
        <taxon>Polyplax</taxon>
    </lineage>
</organism>
<keyword evidence="15" id="KW-1185">Reference proteome</keyword>
<keyword evidence="7" id="KW-0378">Hydrolase</keyword>
<evidence type="ECO:0000256" key="3">
    <source>
        <dbReference type="ARBA" id="ARBA00022670"/>
    </source>
</evidence>
<keyword evidence="4" id="KW-0479">Metal-binding</keyword>
<evidence type="ECO:0000313" key="15">
    <source>
        <dbReference type="Proteomes" id="UP001359485"/>
    </source>
</evidence>
<comment type="caution">
    <text evidence="14">The sequence shown here is derived from an EMBL/GenBank/DDBJ whole genome shotgun (WGS) entry which is preliminary data.</text>
</comment>
<feature type="signal peptide" evidence="12">
    <location>
        <begin position="1"/>
        <end position="30"/>
    </location>
</feature>
<dbReference type="SUPFAM" id="SSF47090">
    <property type="entry name" value="PGBD-like"/>
    <property type="match status" value="1"/>
</dbReference>
<dbReference type="InterPro" id="IPR021190">
    <property type="entry name" value="Pept_M10A"/>
</dbReference>
<dbReference type="InterPro" id="IPR006026">
    <property type="entry name" value="Peptidase_Metallo"/>
</dbReference>
<dbReference type="InterPro" id="IPR036375">
    <property type="entry name" value="Hemopexin-like_dom_sf"/>
</dbReference>
<dbReference type="InterPro" id="IPR033739">
    <property type="entry name" value="M10A_MMP"/>
</dbReference>
<comment type="cofactor">
    <cofactor evidence="1">
        <name>Zn(2+)</name>
        <dbReference type="ChEBI" id="CHEBI:29105"/>
    </cofactor>
</comment>
<dbReference type="CDD" id="cd00094">
    <property type="entry name" value="HX"/>
    <property type="match status" value="1"/>
</dbReference>
<evidence type="ECO:0000256" key="12">
    <source>
        <dbReference type="SAM" id="SignalP"/>
    </source>
</evidence>
<dbReference type="Gene3D" id="3.40.390.10">
    <property type="entry name" value="Collagenase (Catalytic Domain)"/>
    <property type="match status" value="1"/>
</dbReference>
<dbReference type="InterPro" id="IPR018487">
    <property type="entry name" value="Hemopexin-like_repeat"/>
</dbReference>
<evidence type="ECO:0000256" key="2">
    <source>
        <dbReference type="ARBA" id="ARBA00010370"/>
    </source>
</evidence>
<keyword evidence="8" id="KW-0862">Zinc</keyword>
<gene>
    <name evidence="14" type="ORF">RUM44_003959</name>
</gene>
<evidence type="ECO:0000256" key="4">
    <source>
        <dbReference type="ARBA" id="ARBA00022723"/>
    </source>
</evidence>
<feature type="domain" description="Peptidase metallopeptidase" evidence="13">
    <location>
        <begin position="117"/>
        <end position="275"/>
    </location>
</feature>
<evidence type="ECO:0000256" key="9">
    <source>
        <dbReference type="ARBA" id="ARBA00023049"/>
    </source>
</evidence>
<evidence type="ECO:0000313" key="14">
    <source>
        <dbReference type="EMBL" id="KAK6633357.1"/>
    </source>
</evidence>
<sequence>MSSLILRSRLRQCLFQISMVLVFFLGNCEAESTDITKAVIYLSRFGYLPPNIRSDHSASLITAKQFSDGLADFQSFFGLNVTGALDDETLKMMKARRCGVPDKIYGTNSRYKRFGFLSDQWKKNDLSYDILDYSESGRLSKEDIDFSIEVSFKHWSDFSSLTFKARKDDPDFKIGWYNRSHDCVEAFDGPDGLLAHAFDPETGNVHLDDEEPWSTKCCTKDVHLEQTATHELGHALGLAHTPVMEAVMAPVYHESRKDMRLHDDDIKGIQALYGRKGLTKAATFYEGPPTKTPVCILRLKLDAAFTNQRNNIFMFSGNHVYQLNSKGIVSGYPKKISDVWKGAPVNIDAAINFNGGDYFFKGQKYWAFYKGKKEHNSPQYINKGFKGIPDNLDAAMEYKKIVYFFKGSKCWVYDPKFKFLKGKSLPKDTAKGGLPQKIEAALSYNGKYYLFYSDKYWRVSAKYLKVDKDRNPFPRSTRDWWFHCGKKKKGKVKKL</sequence>
<dbReference type="SUPFAM" id="SSF55486">
    <property type="entry name" value="Metalloproteases ('zincins'), catalytic domain"/>
    <property type="match status" value="1"/>
</dbReference>
<keyword evidence="9" id="KW-0482">Metalloprotease</keyword>
<name>A0ABR1B383_POLSC</name>
<dbReference type="InterPro" id="IPR024079">
    <property type="entry name" value="MetalloPept_cat_dom_sf"/>
</dbReference>
<dbReference type="CDD" id="cd04278">
    <property type="entry name" value="ZnMc_MMP"/>
    <property type="match status" value="1"/>
</dbReference>
<dbReference type="PANTHER" id="PTHR10201:SF291">
    <property type="entry name" value="MATRIX METALLOPROTEINASE 1, ISOFORM C-RELATED"/>
    <property type="match status" value="1"/>
</dbReference>
<keyword evidence="10" id="KW-0865">Zymogen</keyword>
<dbReference type="Proteomes" id="UP001359485">
    <property type="component" value="Unassembled WGS sequence"/>
</dbReference>
<dbReference type="SMART" id="SM00235">
    <property type="entry name" value="ZnMc"/>
    <property type="match status" value="1"/>
</dbReference>
<dbReference type="InterPro" id="IPR000585">
    <property type="entry name" value="Hemopexin-like_dom"/>
</dbReference>
<evidence type="ECO:0000256" key="7">
    <source>
        <dbReference type="ARBA" id="ARBA00022801"/>
    </source>
</evidence>
<dbReference type="PROSITE" id="PS51642">
    <property type="entry name" value="HEMOPEXIN_2"/>
    <property type="match status" value="3"/>
</dbReference>
<feature type="repeat" description="Hemopexin" evidence="11">
    <location>
        <begin position="389"/>
        <end position="436"/>
    </location>
</feature>
<dbReference type="PANTHER" id="PTHR10201">
    <property type="entry name" value="MATRIX METALLOPROTEINASE"/>
    <property type="match status" value="1"/>
</dbReference>
<evidence type="ECO:0000256" key="8">
    <source>
        <dbReference type="ARBA" id="ARBA00022833"/>
    </source>
</evidence>
<evidence type="ECO:0000256" key="6">
    <source>
        <dbReference type="ARBA" id="ARBA00022737"/>
    </source>
</evidence>
<dbReference type="SUPFAM" id="SSF50923">
    <property type="entry name" value="Hemopexin-like domain"/>
    <property type="match status" value="1"/>
</dbReference>
<keyword evidence="6" id="KW-0677">Repeat</keyword>
<dbReference type="InterPro" id="IPR001818">
    <property type="entry name" value="Pept_M10_metallopeptidase"/>
</dbReference>